<accession>A0ABT9VPW4</accession>
<dbReference type="CDD" id="cd03293">
    <property type="entry name" value="ABC_NrtD_SsuB_transporters"/>
    <property type="match status" value="1"/>
</dbReference>
<dbReference type="SMART" id="SM00382">
    <property type="entry name" value="AAA"/>
    <property type="match status" value="1"/>
</dbReference>
<dbReference type="SUPFAM" id="SSF52540">
    <property type="entry name" value="P-loop containing nucleoside triphosphate hydrolases"/>
    <property type="match status" value="1"/>
</dbReference>
<evidence type="ECO:0000313" key="7">
    <source>
        <dbReference type="Proteomes" id="UP001225646"/>
    </source>
</evidence>
<dbReference type="Proteomes" id="UP001225646">
    <property type="component" value="Unassembled WGS sequence"/>
</dbReference>
<name>A0ABT9VPW4_9BACI</name>
<keyword evidence="2" id="KW-0547">Nucleotide-binding</keyword>
<evidence type="ECO:0000259" key="5">
    <source>
        <dbReference type="PROSITE" id="PS50893"/>
    </source>
</evidence>
<evidence type="ECO:0000256" key="4">
    <source>
        <dbReference type="ARBA" id="ARBA00022967"/>
    </source>
</evidence>
<gene>
    <name evidence="6" type="ORF">J2S06_002110</name>
</gene>
<dbReference type="InterPro" id="IPR003593">
    <property type="entry name" value="AAA+_ATPase"/>
</dbReference>
<organism evidence="6 7">
    <name type="scientific">Aeribacillus alveayuensis</name>
    <dbReference type="NCBI Taxonomy" id="279215"/>
    <lineage>
        <taxon>Bacteria</taxon>
        <taxon>Bacillati</taxon>
        <taxon>Bacillota</taxon>
        <taxon>Bacilli</taxon>
        <taxon>Bacillales</taxon>
        <taxon>Bacillaceae</taxon>
        <taxon>Aeribacillus</taxon>
    </lineage>
</organism>
<keyword evidence="1" id="KW-0813">Transport</keyword>
<proteinExistence type="predicted"/>
<dbReference type="InterPro" id="IPR003439">
    <property type="entry name" value="ABC_transporter-like_ATP-bd"/>
</dbReference>
<dbReference type="PROSITE" id="PS50893">
    <property type="entry name" value="ABC_TRANSPORTER_2"/>
    <property type="match status" value="1"/>
</dbReference>
<dbReference type="Pfam" id="PF00005">
    <property type="entry name" value="ABC_tran"/>
    <property type="match status" value="1"/>
</dbReference>
<evidence type="ECO:0000256" key="3">
    <source>
        <dbReference type="ARBA" id="ARBA00022840"/>
    </source>
</evidence>
<dbReference type="PROSITE" id="PS00211">
    <property type="entry name" value="ABC_TRANSPORTER_1"/>
    <property type="match status" value="1"/>
</dbReference>
<evidence type="ECO:0000256" key="1">
    <source>
        <dbReference type="ARBA" id="ARBA00022448"/>
    </source>
</evidence>
<protein>
    <submittedName>
        <fullName evidence="6">ABC-type nitrate/sulfonate/bicarbonate transport system ATPase subunit</fullName>
    </submittedName>
</protein>
<dbReference type="Gene3D" id="3.40.50.300">
    <property type="entry name" value="P-loop containing nucleotide triphosphate hydrolases"/>
    <property type="match status" value="1"/>
</dbReference>
<reference evidence="6 7" key="1">
    <citation type="submission" date="2023-07" db="EMBL/GenBank/DDBJ databases">
        <title>Genomic Encyclopedia of Type Strains, Phase IV (KMG-IV): sequencing the most valuable type-strain genomes for metagenomic binning, comparative biology and taxonomic classification.</title>
        <authorList>
            <person name="Goeker M."/>
        </authorList>
    </citation>
    <scope>NUCLEOTIDE SEQUENCE [LARGE SCALE GENOMIC DNA]</scope>
    <source>
        <strain evidence="6 7">DSM 19092</strain>
    </source>
</reference>
<dbReference type="RefSeq" id="WP_419152258.1">
    <property type="nucleotide sequence ID" value="NZ_JAUSTR010000009.1"/>
</dbReference>
<dbReference type="InterPro" id="IPR050166">
    <property type="entry name" value="ABC_transporter_ATP-bind"/>
</dbReference>
<keyword evidence="3" id="KW-0067">ATP-binding</keyword>
<keyword evidence="7" id="KW-1185">Reference proteome</keyword>
<comment type="caution">
    <text evidence="6">The sequence shown here is derived from an EMBL/GenBank/DDBJ whole genome shotgun (WGS) entry which is preliminary data.</text>
</comment>
<keyword evidence="4" id="KW-1278">Translocase</keyword>
<sequence>MQTIEVQGVYKSFGSLKVLENINLTIEKGKFAAIVGPSGCGKSTLLRMVAGLETPDEGAVQTDGELIRKPSPRRMMIFQEHALYPWLTVGKNVEMGLELAGVAKEERRNKAEKVLKTVGLEGFYDYYPSQLSGGMRQRVSIARALVMDPDILLLDEPYGALDAMTRLTMQNELLKLWEGSGKTMLLITHDIDEALYLADKVFVMSARPGKVVRTIDLDLPRPRNRNSQRFGELRQEIIQLLGLA</sequence>
<dbReference type="PANTHER" id="PTHR42788:SF13">
    <property type="entry name" value="ALIPHATIC SULFONATES IMPORT ATP-BINDING PROTEIN SSUB"/>
    <property type="match status" value="1"/>
</dbReference>
<evidence type="ECO:0000256" key="2">
    <source>
        <dbReference type="ARBA" id="ARBA00022741"/>
    </source>
</evidence>
<evidence type="ECO:0000313" key="6">
    <source>
        <dbReference type="EMBL" id="MDQ0163033.1"/>
    </source>
</evidence>
<dbReference type="InterPro" id="IPR017871">
    <property type="entry name" value="ABC_transporter-like_CS"/>
</dbReference>
<feature type="domain" description="ABC transporter" evidence="5">
    <location>
        <begin position="4"/>
        <end position="231"/>
    </location>
</feature>
<dbReference type="PANTHER" id="PTHR42788">
    <property type="entry name" value="TAURINE IMPORT ATP-BINDING PROTEIN-RELATED"/>
    <property type="match status" value="1"/>
</dbReference>
<dbReference type="InterPro" id="IPR027417">
    <property type="entry name" value="P-loop_NTPase"/>
</dbReference>
<dbReference type="EMBL" id="JAUSTR010000009">
    <property type="protein sequence ID" value="MDQ0163033.1"/>
    <property type="molecule type" value="Genomic_DNA"/>
</dbReference>